<protein>
    <submittedName>
        <fullName evidence="2">Splicing factor 3B subunit 1-like</fullName>
    </submittedName>
</protein>
<sequence>MESFTTPKQFLKEPLIFGEDDDMSGSKKPSKIIEPATAEKDKEIEPVATDDLSLAKSVETMTDSEDTEPWSKVLALTDNFKSDEESMSIENILKRIPADLMLPSVTAADSARIKFGLGIEIPEVNKGDWYKASLLRFPYPTRGRRLLVGRMTSKGIRPGRCSV</sequence>
<evidence type="ECO:0000313" key="3">
    <source>
        <dbReference type="Proteomes" id="UP000250235"/>
    </source>
</evidence>
<organism evidence="2 3">
    <name type="scientific">Dorcoceras hygrometricum</name>
    <dbReference type="NCBI Taxonomy" id="472368"/>
    <lineage>
        <taxon>Eukaryota</taxon>
        <taxon>Viridiplantae</taxon>
        <taxon>Streptophyta</taxon>
        <taxon>Embryophyta</taxon>
        <taxon>Tracheophyta</taxon>
        <taxon>Spermatophyta</taxon>
        <taxon>Magnoliopsida</taxon>
        <taxon>eudicotyledons</taxon>
        <taxon>Gunneridae</taxon>
        <taxon>Pentapetalae</taxon>
        <taxon>asterids</taxon>
        <taxon>lamiids</taxon>
        <taxon>Lamiales</taxon>
        <taxon>Gesneriaceae</taxon>
        <taxon>Didymocarpoideae</taxon>
        <taxon>Trichosporeae</taxon>
        <taxon>Loxocarpinae</taxon>
        <taxon>Dorcoceras</taxon>
    </lineage>
</organism>
<feature type="region of interest" description="Disordered" evidence="1">
    <location>
        <begin position="1"/>
        <end position="68"/>
    </location>
</feature>
<dbReference type="Proteomes" id="UP000250235">
    <property type="component" value="Unassembled WGS sequence"/>
</dbReference>
<dbReference type="EMBL" id="KV002517">
    <property type="protein sequence ID" value="KZV37684.1"/>
    <property type="molecule type" value="Genomic_DNA"/>
</dbReference>
<name>A0A2Z7BTG0_9LAMI</name>
<keyword evidence="3" id="KW-1185">Reference proteome</keyword>
<evidence type="ECO:0000256" key="1">
    <source>
        <dbReference type="SAM" id="MobiDB-lite"/>
    </source>
</evidence>
<evidence type="ECO:0000313" key="2">
    <source>
        <dbReference type="EMBL" id="KZV37684.1"/>
    </source>
</evidence>
<gene>
    <name evidence="2" type="ORF">F511_38504</name>
</gene>
<proteinExistence type="predicted"/>
<accession>A0A2Z7BTG0</accession>
<dbReference type="AlphaFoldDB" id="A0A2Z7BTG0"/>
<reference evidence="2 3" key="1">
    <citation type="journal article" date="2015" name="Proc. Natl. Acad. Sci. U.S.A.">
        <title>The resurrection genome of Boea hygrometrica: A blueprint for survival of dehydration.</title>
        <authorList>
            <person name="Xiao L."/>
            <person name="Yang G."/>
            <person name="Zhang L."/>
            <person name="Yang X."/>
            <person name="Zhao S."/>
            <person name="Ji Z."/>
            <person name="Zhou Q."/>
            <person name="Hu M."/>
            <person name="Wang Y."/>
            <person name="Chen M."/>
            <person name="Xu Y."/>
            <person name="Jin H."/>
            <person name="Xiao X."/>
            <person name="Hu G."/>
            <person name="Bao F."/>
            <person name="Hu Y."/>
            <person name="Wan P."/>
            <person name="Li L."/>
            <person name="Deng X."/>
            <person name="Kuang T."/>
            <person name="Xiang C."/>
            <person name="Zhu J.K."/>
            <person name="Oliver M.J."/>
            <person name="He Y."/>
        </authorList>
    </citation>
    <scope>NUCLEOTIDE SEQUENCE [LARGE SCALE GENOMIC DNA]</scope>
    <source>
        <strain evidence="3">cv. XS01</strain>
    </source>
</reference>